<reference evidence="2" key="2">
    <citation type="journal article" date="2000" name="Genome Res.">
        <title>Normalization and subtraction of cap-trapper-selected cDNAs to prepare full-length cDNA libraries for rapid discovery of new genes.</title>
        <authorList>
            <person name="Carninci P."/>
            <person name="Shibata Y."/>
            <person name="Hayatsu N."/>
            <person name="Sugahara Y."/>
            <person name="Shibata K."/>
            <person name="Itoh M."/>
            <person name="Konno H."/>
            <person name="Okazaki Y."/>
            <person name="Muramatsu M."/>
            <person name="Hayashizaki Y."/>
        </authorList>
    </citation>
    <scope>NUCLEOTIDE SEQUENCE</scope>
    <source>
        <strain evidence="2">C57BL/6J</strain>
        <tissue evidence="2">Head</tissue>
    </source>
</reference>
<reference evidence="2" key="3">
    <citation type="journal article" date="2000" name="Genome Res.">
        <title>RIKEN integrated sequence analysis (RISA) system--384-format sequencing pipeline with 384 multicapillary sequencer.</title>
        <authorList>
            <person name="Shibata K."/>
            <person name="Itoh M."/>
            <person name="Aizawa K."/>
            <person name="Nagaoka S."/>
            <person name="Sasaki N."/>
            <person name="Carninci P."/>
            <person name="Konno H."/>
            <person name="Akiyama J."/>
            <person name="Nishi K."/>
            <person name="Kitsunai T."/>
            <person name="Tashiro H."/>
            <person name="Itoh M."/>
            <person name="Sumi N."/>
            <person name="Ishii Y."/>
            <person name="Nakamura S."/>
            <person name="Hazama M."/>
            <person name="Nishine T."/>
            <person name="Harada A."/>
            <person name="Yamamoto R."/>
            <person name="Matsumoto H."/>
            <person name="Sakaguchi S."/>
            <person name="Ikegami T."/>
            <person name="Kashiwagi K."/>
            <person name="Fujiwake S."/>
            <person name="Inoue K."/>
            <person name="Togawa Y."/>
            <person name="Izawa M."/>
            <person name="Ohara E."/>
            <person name="Watahiki M."/>
            <person name="Yoneda Y."/>
            <person name="Ishikawa T."/>
            <person name="Ozawa K."/>
            <person name="Tanaka T."/>
            <person name="Matsuura S."/>
            <person name="Kawai J."/>
            <person name="Okazaki Y."/>
            <person name="Muramatsu M."/>
            <person name="Inoue Y."/>
            <person name="Kira A."/>
            <person name="Hayashizaki Y."/>
        </authorList>
    </citation>
    <scope>NUCLEOTIDE SEQUENCE</scope>
    <source>
        <strain evidence="2">C57BL/6J</strain>
        <tissue evidence="2">Head</tissue>
    </source>
</reference>
<protein>
    <submittedName>
        <fullName evidence="2">Uncharacterized protein</fullName>
    </submittedName>
</protein>
<dbReference type="AGR" id="MGI:1919073"/>
<dbReference type="EMBL" id="AK014365">
    <property type="protein sequence ID" value="BAB29300.1"/>
    <property type="molecule type" value="mRNA"/>
</dbReference>
<evidence type="ECO:0000256" key="1">
    <source>
        <dbReference type="SAM" id="MobiDB-lite"/>
    </source>
</evidence>
<gene>
    <name evidence="3" type="primary">3300002A11Rik</name>
</gene>
<proteinExistence type="evidence at transcript level"/>
<reference evidence="2" key="8">
    <citation type="journal article" date="2005" name="Science">
        <title>Antisense Transcription in the Mammalian Transcriptome.</title>
        <authorList>
            <consortium name="RIKEN Genome Exploration Research Group and Genome Science Group (Genome Network Project Core Group) and the FANTOM Consortium"/>
        </authorList>
    </citation>
    <scope>NUCLEOTIDE SEQUENCE</scope>
    <source>
        <strain evidence="2">C57BL/6J</strain>
        <tissue evidence="2">Head</tissue>
    </source>
</reference>
<sequence length="142" mass="16178">MASVVDNTAPPWQPGQHKSKQRCNQPMWLHFKERAHAKPLCTAGSLSLCPRAPNLCSGSTQKLYGSRKRRAQHQDYSFPNNREEFQVKAENWPLTQMEGQSQLSRDIIHPLRRSLSLRMLQGSSESQTCLGTSLAAWEESWD</sequence>
<feature type="region of interest" description="Disordered" evidence="1">
    <location>
        <begin position="1"/>
        <end position="21"/>
    </location>
</feature>
<evidence type="ECO:0000313" key="3">
    <source>
        <dbReference type="MGI" id="MGI:1919073"/>
    </source>
</evidence>
<reference evidence="2" key="4">
    <citation type="submission" date="2000-07" db="EMBL/GenBank/DDBJ databases">
        <authorList>
            <person name="Adachi J."/>
            <person name="Aizawa K."/>
            <person name="Akahira S."/>
            <person name="Akimura T."/>
            <person name="Arai A."/>
            <person name="Aono H."/>
            <person name="Arakawa T."/>
            <person name="Bono H."/>
            <person name="Carninci P."/>
            <person name="Fukuda S."/>
            <person name="Fukunishi Y."/>
            <person name="Furuno M."/>
            <person name="Hanagaki T."/>
            <person name="Hara A."/>
            <person name="Hayatsu N."/>
            <person name="Hiramoto K."/>
            <person name="Hiraoka T."/>
            <person name="Hori F."/>
            <person name="Imotani K."/>
            <person name="Ishii Y."/>
            <person name="Itoh M."/>
            <person name="Izawa M."/>
            <person name="Kasukawa T."/>
            <person name="Kato H."/>
            <person name="Kawai J."/>
            <person name="Kojima Y."/>
            <person name="Konno H."/>
            <person name="Kouda M."/>
            <person name="Koya S."/>
            <person name="Kurihara C."/>
            <person name="Matsuyama T."/>
            <person name="Miyazaki A."/>
            <person name="Nishi K."/>
            <person name="Nomura K."/>
            <person name="Numazaki R."/>
            <person name="Ohno M."/>
            <person name="Okazaki Y."/>
            <person name="Okido T."/>
            <person name="Owa C."/>
            <person name="Saito H."/>
            <person name="Saito R."/>
            <person name="Sakai C."/>
            <person name="Sakai K."/>
            <person name="Sano H."/>
            <person name="Sasaki D."/>
            <person name="Shibata K."/>
            <person name="Shibata Y."/>
            <person name="Shinagawa A."/>
            <person name="Shiraki T."/>
            <person name="Sogabe Y."/>
            <person name="Suzuki H."/>
            <person name="Tagami M."/>
            <person name="Tagawa A."/>
            <person name="Takahashi F."/>
            <person name="Tanaka T."/>
            <person name="Tejima Y."/>
            <person name="Toya T."/>
            <person name="Yamamura T."/>
            <person name="Yasunishi A."/>
            <person name="Yoshida K."/>
            <person name="Yoshino M."/>
            <person name="Muramatsu M."/>
            <person name="Hayashizaki Y."/>
        </authorList>
    </citation>
    <scope>NUCLEOTIDE SEQUENCE</scope>
    <source>
        <strain evidence="2">C57BL/6J</strain>
        <tissue evidence="2">Head</tissue>
    </source>
</reference>
<reference evidence="2" key="5">
    <citation type="journal article" date="2001" name="Nature">
        <title>Functional annotation of a full-length mouse cDNA collection.</title>
        <authorList>
            <consortium name="The RIKEN Genome Exploration Research Group Phase II Team and the FANTOM Consortium"/>
        </authorList>
    </citation>
    <scope>NUCLEOTIDE SEQUENCE</scope>
    <source>
        <strain evidence="2">C57BL/6J</strain>
        <tissue evidence="2">Head</tissue>
    </source>
</reference>
<reference evidence="2" key="7">
    <citation type="journal article" date="2005" name="Science">
        <title>The Transcriptional Landscape of the Mammalian Genome.</title>
        <authorList>
            <consortium name="The FANTOM Consortium"/>
            <consortium name="Riken Genome Exploration Research Group and Genome Science Group (Genome Network Project Core Group)"/>
        </authorList>
    </citation>
    <scope>NUCLEOTIDE SEQUENCE</scope>
    <source>
        <strain evidence="2">C57BL/6J</strain>
        <tissue evidence="2">Head</tissue>
    </source>
</reference>
<reference evidence="2" key="6">
    <citation type="journal article" date="2002" name="Nature">
        <title>Analysis of the mouse transcriptome based on functional annotation of 60,770 full-length cDNAs.</title>
        <authorList>
            <consortium name="The FANTOM Consortium and the RIKEN Genome Exploration Research Group Phase I and II Team"/>
        </authorList>
    </citation>
    <scope>NUCLEOTIDE SEQUENCE</scope>
    <source>
        <strain evidence="2">C57BL/6J</strain>
        <tissue evidence="2">Head</tissue>
    </source>
</reference>
<organism evidence="2">
    <name type="scientific">Mus musculus</name>
    <name type="common">Mouse</name>
    <dbReference type="NCBI Taxonomy" id="10090"/>
    <lineage>
        <taxon>Eukaryota</taxon>
        <taxon>Metazoa</taxon>
        <taxon>Chordata</taxon>
        <taxon>Craniata</taxon>
        <taxon>Vertebrata</taxon>
        <taxon>Euteleostomi</taxon>
        <taxon>Mammalia</taxon>
        <taxon>Eutheria</taxon>
        <taxon>Euarchontoglires</taxon>
        <taxon>Glires</taxon>
        <taxon>Rodentia</taxon>
        <taxon>Myomorpha</taxon>
        <taxon>Muroidea</taxon>
        <taxon>Muridae</taxon>
        <taxon>Murinae</taxon>
        <taxon>Mus</taxon>
        <taxon>Mus</taxon>
    </lineage>
</organism>
<dbReference type="AlphaFoldDB" id="Q9CXH4"/>
<reference evidence="2" key="1">
    <citation type="journal article" date="1999" name="Methods Enzymol.">
        <title>High-efficiency full-length cDNA cloning.</title>
        <authorList>
            <person name="Carninci P."/>
            <person name="Hayashizaki Y."/>
        </authorList>
    </citation>
    <scope>NUCLEOTIDE SEQUENCE</scope>
    <source>
        <strain evidence="2">C57BL/6J</strain>
        <tissue evidence="2">Head</tissue>
    </source>
</reference>
<accession>Q9CXH4</accession>
<dbReference type="MGI" id="MGI:1919073">
    <property type="gene designation" value="3300002A11Rik"/>
</dbReference>
<name>Q9CXH4_MOUSE</name>
<dbReference type="UCSC" id="uc007orw.1">
    <property type="organism name" value="mouse"/>
</dbReference>
<evidence type="ECO:0000313" key="2">
    <source>
        <dbReference type="EMBL" id="BAB29300.1"/>
    </source>
</evidence>